<evidence type="ECO:0000313" key="2">
    <source>
        <dbReference type="Proteomes" id="UP000309997"/>
    </source>
</evidence>
<reference evidence="1 2" key="1">
    <citation type="journal article" date="2024" name="Plant Biotechnol. J.">
        <title>Genome and CRISPR/Cas9 system of a widespread forest tree (Populus alba) in the world.</title>
        <authorList>
            <person name="Liu Y.J."/>
            <person name="Jiang P.F."/>
            <person name="Han X.M."/>
            <person name="Li X.Y."/>
            <person name="Wang H.M."/>
            <person name="Wang Y.J."/>
            <person name="Wang X.X."/>
            <person name="Zeng Q.Y."/>
        </authorList>
    </citation>
    <scope>NUCLEOTIDE SEQUENCE [LARGE SCALE GENOMIC DNA]</scope>
    <source>
        <strain evidence="2">cv. PAL-ZL1</strain>
    </source>
</reference>
<comment type="caution">
    <text evidence="1">The sequence shown here is derived from an EMBL/GenBank/DDBJ whole genome shotgun (WGS) entry which is preliminary data.</text>
</comment>
<gene>
    <name evidence="1" type="ORF">D5086_015306</name>
</gene>
<name>A0ACC4C0N7_POPAL</name>
<dbReference type="Proteomes" id="UP000309997">
    <property type="component" value="Unassembled WGS sequence"/>
</dbReference>
<organism evidence="1 2">
    <name type="scientific">Populus alba</name>
    <name type="common">White poplar</name>
    <dbReference type="NCBI Taxonomy" id="43335"/>
    <lineage>
        <taxon>Eukaryota</taxon>
        <taxon>Viridiplantae</taxon>
        <taxon>Streptophyta</taxon>
        <taxon>Embryophyta</taxon>
        <taxon>Tracheophyta</taxon>
        <taxon>Spermatophyta</taxon>
        <taxon>Magnoliopsida</taxon>
        <taxon>eudicotyledons</taxon>
        <taxon>Gunneridae</taxon>
        <taxon>Pentapetalae</taxon>
        <taxon>rosids</taxon>
        <taxon>fabids</taxon>
        <taxon>Malpighiales</taxon>
        <taxon>Salicaceae</taxon>
        <taxon>Saliceae</taxon>
        <taxon>Populus</taxon>
    </lineage>
</organism>
<dbReference type="EMBL" id="RCHU02000007">
    <property type="protein sequence ID" value="KAL3584245.1"/>
    <property type="molecule type" value="Genomic_DNA"/>
</dbReference>
<proteinExistence type="predicted"/>
<keyword evidence="2" id="KW-1185">Reference proteome</keyword>
<evidence type="ECO:0000313" key="1">
    <source>
        <dbReference type="EMBL" id="KAL3584245.1"/>
    </source>
</evidence>
<sequence length="91" mass="10496">MLKWSDSVPYISPKIDDALDFDPSMSVTGRRGSLYLVDKVKDVMSSQRLKIWMLKFYRKSKEYIINNITAAKGLIYFKVAIVCPLLDPTVY</sequence>
<protein>
    <submittedName>
        <fullName evidence="1">Uncharacterized protein</fullName>
    </submittedName>
</protein>
<accession>A0ACC4C0N7</accession>